<evidence type="ECO:0000313" key="1">
    <source>
        <dbReference type="EMBL" id="MFD0622349.1"/>
    </source>
</evidence>
<sequence length="184" mass="20065">MLGVLKDATADQIQRLASPRSCSGRGGREDRFSSRAVRMLTSVDSWGWTTDPLKWPRSSTPAQQTSGQGRFLKPAFLLFTRRRPEARPRCRIARSGGVSLPFRPGLSRTRDTGLVAAGLDYGLSQRALIAVSARSGDVAELLTRRLAALAHSGLKALDEPTVRAVVRQAVRDVRTAKPIPTMDT</sequence>
<name>A0ABW2WLC7_9ACTN</name>
<dbReference type="Proteomes" id="UP001596915">
    <property type="component" value="Unassembled WGS sequence"/>
</dbReference>
<keyword evidence="2" id="KW-1185">Reference proteome</keyword>
<proteinExistence type="predicted"/>
<gene>
    <name evidence="1" type="ORF">ACFQ2K_05410</name>
</gene>
<comment type="caution">
    <text evidence="1">The sequence shown here is derived from an EMBL/GenBank/DDBJ whole genome shotgun (WGS) entry which is preliminary data.</text>
</comment>
<accession>A0ABW2WLC7</accession>
<dbReference type="EMBL" id="JBHTGL010000005">
    <property type="protein sequence ID" value="MFD0622349.1"/>
    <property type="molecule type" value="Genomic_DNA"/>
</dbReference>
<protein>
    <submittedName>
        <fullName evidence="1">Uncharacterized protein</fullName>
    </submittedName>
</protein>
<evidence type="ECO:0000313" key="2">
    <source>
        <dbReference type="Proteomes" id="UP001596915"/>
    </source>
</evidence>
<organism evidence="1 2">
    <name type="scientific">Streptomyces sanglieri</name>
    <dbReference type="NCBI Taxonomy" id="193460"/>
    <lineage>
        <taxon>Bacteria</taxon>
        <taxon>Bacillati</taxon>
        <taxon>Actinomycetota</taxon>
        <taxon>Actinomycetes</taxon>
        <taxon>Kitasatosporales</taxon>
        <taxon>Streptomycetaceae</taxon>
        <taxon>Streptomyces</taxon>
    </lineage>
</organism>
<reference evidence="2" key="1">
    <citation type="journal article" date="2019" name="Int. J. Syst. Evol. Microbiol.">
        <title>The Global Catalogue of Microorganisms (GCM) 10K type strain sequencing project: providing services to taxonomists for standard genome sequencing and annotation.</title>
        <authorList>
            <consortium name="The Broad Institute Genomics Platform"/>
            <consortium name="The Broad Institute Genome Sequencing Center for Infectious Disease"/>
            <person name="Wu L."/>
            <person name="Ma J."/>
        </authorList>
    </citation>
    <scope>NUCLEOTIDE SEQUENCE [LARGE SCALE GENOMIC DNA]</scope>
    <source>
        <strain evidence="2">JCM 12607</strain>
    </source>
</reference>